<keyword evidence="1" id="KW-0732">Signal</keyword>
<evidence type="ECO:0008006" key="4">
    <source>
        <dbReference type="Google" id="ProtNLM"/>
    </source>
</evidence>
<feature type="signal peptide" evidence="1">
    <location>
        <begin position="1"/>
        <end position="19"/>
    </location>
</feature>
<accession>A0ABQ9P618</accession>
<reference evidence="2" key="1">
    <citation type="submission" date="2023-04" db="EMBL/GenBank/DDBJ databases">
        <title>Colletotrichum limetticola genome sequence.</title>
        <authorList>
            <person name="Baroncelli R."/>
        </authorList>
    </citation>
    <scope>NUCLEOTIDE SEQUENCE</scope>
    <source>
        <strain evidence="2">KLA-Anderson</strain>
    </source>
</reference>
<gene>
    <name evidence="2" type="ORF">CLIM01_15091</name>
</gene>
<evidence type="ECO:0000313" key="3">
    <source>
        <dbReference type="Proteomes" id="UP001169217"/>
    </source>
</evidence>
<feature type="chain" id="PRO_5046340584" description="Secreted protein" evidence="1">
    <location>
        <begin position="20"/>
        <end position="117"/>
    </location>
</feature>
<keyword evidence="3" id="KW-1185">Reference proteome</keyword>
<name>A0ABQ9P618_9PEZI</name>
<organism evidence="2 3">
    <name type="scientific">Colletotrichum limetticola</name>
    <dbReference type="NCBI Taxonomy" id="1209924"/>
    <lineage>
        <taxon>Eukaryota</taxon>
        <taxon>Fungi</taxon>
        <taxon>Dikarya</taxon>
        <taxon>Ascomycota</taxon>
        <taxon>Pezizomycotina</taxon>
        <taxon>Sordariomycetes</taxon>
        <taxon>Hypocreomycetidae</taxon>
        <taxon>Glomerellales</taxon>
        <taxon>Glomerellaceae</taxon>
        <taxon>Colletotrichum</taxon>
        <taxon>Colletotrichum acutatum species complex</taxon>
    </lineage>
</organism>
<evidence type="ECO:0000256" key="1">
    <source>
        <dbReference type="SAM" id="SignalP"/>
    </source>
</evidence>
<evidence type="ECO:0000313" key="2">
    <source>
        <dbReference type="EMBL" id="KAK0367552.1"/>
    </source>
</evidence>
<proteinExistence type="predicted"/>
<comment type="caution">
    <text evidence="2">The sequence shown here is derived from an EMBL/GenBank/DDBJ whole genome shotgun (WGS) entry which is preliminary data.</text>
</comment>
<dbReference type="EMBL" id="JARUPT010001288">
    <property type="protein sequence ID" value="KAK0367552.1"/>
    <property type="molecule type" value="Genomic_DNA"/>
</dbReference>
<sequence length="117" mass="13204">MDLETWICLVVFASLLVQCAEYEGQMTLCPNWLWAKQKAIFGSKLGQPQATLYGMLSLLRAAPVCPVRAGSWTKSCLVEMWHAARQERCQMGIEQDIRTIRAVKGCFLDEGPEMYSV</sequence>
<dbReference type="Proteomes" id="UP001169217">
    <property type="component" value="Unassembled WGS sequence"/>
</dbReference>
<protein>
    <recommendedName>
        <fullName evidence="4">Secreted protein</fullName>
    </recommendedName>
</protein>